<evidence type="ECO:0000259" key="3">
    <source>
        <dbReference type="SMART" id="SM00148"/>
    </source>
</evidence>
<dbReference type="AlphaFoldDB" id="A0A060YVI5"/>
<dbReference type="GO" id="GO:0051209">
    <property type="term" value="P:release of sequestered calcium ion into cytosol"/>
    <property type="evidence" value="ECO:0007669"/>
    <property type="project" value="TreeGrafter"/>
</dbReference>
<feature type="region of interest" description="Disordered" evidence="1">
    <location>
        <begin position="143"/>
        <end position="165"/>
    </location>
</feature>
<feature type="domain" description="Phosphatidylinositol-specific phospholipase C X" evidence="3">
    <location>
        <begin position="12"/>
        <end position="141"/>
    </location>
</feature>
<evidence type="ECO:0000313" key="5">
    <source>
        <dbReference type="Proteomes" id="UP000193380"/>
    </source>
</evidence>
<dbReference type="PANTHER" id="PTHR10336:SF166">
    <property type="entry name" value="1-PHOSPHATIDYLINOSITOL 4,5-BISPHOSPHATE PHOSPHODIESTERASE ETA-2"/>
    <property type="match status" value="1"/>
</dbReference>
<keyword evidence="2" id="KW-0472">Membrane</keyword>
<proteinExistence type="predicted"/>
<reference evidence="4" key="1">
    <citation type="journal article" date="2014" name="Nat. Commun.">
        <title>The rainbow trout genome provides novel insights into evolution after whole-genome duplication in vertebrates.</title>
        <authorList>
            <person name="Berthelot C."/>
            <person name="Brunet F."/>
            <person name="Chalopin D."/>
            <person name="Juanchich A."/>
            <person name="Bernard M."/>
            <person name="Noel B."/>
            <person name="Bento P."/>
            <person name="Da Silva C."/>
            <person name="Labadie K."/>
            <person name="Alberti A."/>
            <person name="Aury J.M."/>
            <person name="Louis A."/>
            <person name="Dehais P."/>
            <person name="Bardou P."/>
            <person name="Montfort J."/>
            <person name="Klopp C."/>
            <person name="Cabau C."/>
            <person name="Gaspin C."/>
            <person name="Thorgaard G.H."/>
            <person name="Boussaha M."/>
            <person name="Quillet E."/>
            <person name="Guyomard R."/>
            <person name="Galiana D."/>
            <person name="Bobe J."/>
            <person name="Volff J.N."/>
            <person name="Genet C."/>
            <person name="Wincker P."/>
            <person name="Jaillon O."/>
            <person name="Roest Crollius H."/>
            <person name="Guiguen Y."/>
        </authorList>
    </citation>
    <scope>NUCLEOTIDE SEQUENCE [LARGE SCALE GENOMIC DNA]</scope>
</reference>
<feature type="transmembrane region" description="Helical" evidence="2">
    <location>
        <begin position="18"/>
        <end position="43"/>
    </location>
</feature>
<dbReference type="PROSITE" id="PS50007">
    <property type="entry name" value="PIPLC_X_DOMAIN"/>
    <property type="match status" value="1"/>
</dbReference>
<dbReference type="InterPro" id="IPR000909">
    <property type="entry name" value="PLipase_C_PInositol-sp_X_dom"/>
</dbReference>
<dbReference type="GO" id="GO:0004435">
    <property type="term" value="F:phosphatidylinositol-4,5-bisphosphate phospholipase C activity"/>
    <property type="evidence" value="ECO:0007669"/>
    <property type="project" value="TreeGrafter"/>
</dbReference>
<dbReference type="Pfam" id="PF00388">
    <property type="entry name" value="PI-PLC-X"/>
    <property type="match status" value="1"/>
</dbReference>
<keyword evidence="2" id="KW-0812">Transmembrane</keyword>
<dbReference type="GO" id="GO:0046488">
    <property type="term" value="P:phosphatidylinositol metabolic process"/>
    <property type="evidence" value="ECO:0007669"/>
    <property type="project" value="TreeGrafter"/>
</dbReference>
<dbReference type="Proteomes" id="UP000193380">
    <property type="component" value="Unassembled WGS sequence"/>
</dbReference>
<feature type="compositionally biased region" description="Basic and acidic residues" evidence="1">
    <location>
        <begin position="219"/>
        <end position="232"/>
    </location>
</feature>
<organism evidence="4 5">
    <name type="scientific">Oncorhynchus mykiss</name>
    <name type="common">Rainbow trout</name>
    <name type="synonym">Salmo gairdneri</name>
    <dbReference type="NCBI Taxonomy" id="8022"/>
    <lineage>
        <taxon>Eukaryota</taxon>
        <taxon>Metazoa</taxon>
        <taxon>Chordata</taxon>
        <taxon>Craniata</taxon>
        <taxon>Vertebrata</taxon>
        <taxon>Euteleostomi</taxon>
        <taxon>Actinopterygii</taxon>
        <taxon>Neopterygii</taxon>
        <taxon>Teleostei</taxon>
        <taxon>Protacanthopterygii</taxon>
        <taxon>Salmoniformes</taxon>
        <taxon>Salmonidae</taxon>
        <taxon>Salmoninae</taxon>
        <taxon>Oncorhynchus</taxon>
    </lineage>
</organism>
<dbReference type="PANTHER" id="PTHR10336">
    <property type="entry name" value="PHOSPHOINOSITIDE-SPECIFIC PHOSPHOLIPASE C FAMILY PROTEIN"/>
    <property type="match status" value="1"/>
</dbReference>
<reference evidence="4" key="2">
    <citation type="submission" date="2014-03" db="EMBL/GenBank/DDBJ databases">
        <authorList>
            <person name="Genoscope - CEA"/>
        </authorList>
    </citation>
    <scope>NUCLEOTIDE SEQUENCE</scope>
</reference>
<dbReference type="InterPro" id="IPR017946">
    <property type="entry name" value="PLC-like_Pdiesterase_TIM-brl"/>
</dbReference>
<feature type="compositionally biased region" description="Acidic residues" evidence="1">
    <location>
        <begin position="147"/>
        <end position="165"/>
    </location>
</feature>
<evidence type="ECO:0000256" key="2">
    <source>
        <dbReference type="SAM" id="Phobius"/>
    </source>
</evidence>
<dbReference type="PaxDb" id="8022-A0A060YVI5"/>
<evidence type="ECO:0000256" key="1">
    <source>
        <dbReference type="SAM" id="MobiDB-lite"/>
    </source>
</evidence>
<dbReference type="SMART" id="SM00148">
    <property type="entry name" value="PLCXc"/>
    <property type="match status" value="1"/>
</dbReference>
<feature type="region of interest" description="Disordered" evidence="1">
    <location>
        <begin position="195"/>
        <end position="274"/>
    </location>
</feature>
<dbReference type="STRING" id="8022.A0A060YVI5"/>
<gene>
    <name evidence="4" type="ORF">GSONMT00059425001</name>
</gene>
<dbReference type="SUPFAM" id="SSF51695">
    <property type="entry name" value="PLC-like phosphodiesterases"/>
    <property type="match status" value="1"/>
</dbReference>
<keyword evidence="2" id="KW-1133">Transmembrane helix</keyword>
<protein>
    <recommendedName>
        <fullName evidence="3">Phosphatidylinositol-specific phospholipase C X domain-containing protein</fullName>
    </recommendedName>
</protein>
<evidence type="ECO:0000313" key="4">
    <source>
        <dbReference type="EMBL" id="CDQ93030.1"/>
    </source>
</evidence>
<dbReference type="Gene3D" id="3.20.20.190">
    <property type="entry name" value="Phosphatidylinositol (PI) phosphodiesterase"/>
    <property type="match status" value="1"/>
</dbReference>
<sequence length="274" mass="30156">MSSDFAAPPPSKLPIPDIYIYLSVPVSLFSGLVVIVTHGCTYLSLCNPRPYLSLCNPRPYRSLCVTHVCLCVTHISLCNPHLYPVILSIENHCSVPQQKKMAQYLVEVMGDKLDLSAIKADERGRLPSPDTLKGKILIKGKKLPSNIDEDNEEGDVTDEDSADEMEDDCKLINGDTSMTRKQVENVAKKKLDNLMKESKIRDQEDPDSFTLAAQPRSGKTTDKSPSKGKGDDGAEIGDEANPSTNKRLGRTFMGSFSKRKVGITPPPLSFHLHS</sequence>
<dbReference type="GO" id="GO:0048015">
    <property type="term" value="P:phosphatidylinositol-mediated signaling"/>
    <property type="evidence" value="ECO:0007669"/>
    <property type="project" value="TreeGrafter"/>
</dbReference>
<name>A0A060YVI5_ONCMY</name>
<accession>A0A060YVI5</accession>
<dbReference type="InterPro" id="IPR001192">
    <property type="entry name" value="PI-PLC_fam"/>
</dbReference>
<dbReference type="EMBL" id="FR914336">
    <property type="protein sequence ID" value="CDQ93030.1"/>
    <property type="molecule type" value="Genomic_DNA"/>
</dbReference>